<reference evidence="1" key="1">
    <citation type="submission" date="2020-08" db="EMBL/GenBank/DDBJ databases">
        <title>Multicomponent nature underlies the extraordinary mechanical properties of spider dragline silk.</title>
        <authorList>
            <person name="Kono N."/>
            <person name="Nakamura H."/>
            <person name="Mori M."/>
            <person name="Yoshida Y."/>
            <person name="Ohtoshi R."/>
            <person name="Malay A.D."/>
            <person name="Moran D.A.P."/>
            <person name="Tomita M."/>
            <person name="Numata K."/>
            <person name="Arakawa K."/>
        </authorList>
    </citation>
    <scope>NUCLEOTIDE SEQUENCE</scope>
</reference>
<dbReference type="InterPro" id="IPR042410">
    <property type="entry name" value="WBSCR13"/>
</dbReference>
<dbReference type="SUPFAM" id="SSF50998">
    <property type="entry name" value="Quinoprotein alcohol dehydrogenase-like"/>
    <property type="match status" value="1"/>
</dbReference>
<gene>
    <name evidence="1" type="primary">TBL2</name>
    <name evidence="1" type="ORF">TNIN_247681</name>
</gene>
<dbReference type="PANTHER" id="PTHR44321">
    <property type="entry name" value="TRANSDUCIN BETA-LIKE PROTEIN 2"/>
    <property type="match status" value="1"/>
</dbReference>
<keyword evidence="2" id="KW-1185">Reference proteome</keyword>
<proteinExistence type="predicted"/>
<dbReference type="InterPro" id="IPR011047">
    <property type="entry name" value="Quinoprotein_ADH-like_sf"/>
</dbReference>
<dbReference type="PANTHER" id="PTHR44321:SF1">
    <property type="entry name" value="TRANSDUCIN BETA-LIKE PROTEIN 2"/>
    <property type="match status" value="1"/>
</dbReference>
<protein>
    <submittedName>
        <fullName evidence="1">Transducin beta-like protein 2</fullName>
    </submittedName>
</protein>
<evidence type="ECO:0000313" key="1">
    <source>
        <dbReference type="EMBL" id="GFY57153.1"/>
    </source>
</evidence>
<dbReference type="Proteomes" id="UP000886998">
    <property type="component" value="Unassembled WGS sequence"/>
</dbReference>
<comment type="caution">
    <text evidence="1">The sequence shown here is derived from an EMBL/GenBank/DDBJ whole genome shotgun (WGS) entry which is preliminary data.</text>
</comment>
<dbReference type="Pfam" id="PF00400">
    <property type="entry name" value="WD40"/>
    <property type="match status" value="1"/>
</dbReference>
<sequence length="152" mass="16934">MLTVSKDGTWKLWDTNIEYTKGQEPYLLKTQNHGISSKCVCALSPDGRTVAIASVTASDVSFYSAITGDLQAELKEIHPDPIRCMLFSPDGQYLFVASGRHIRVFHNVPGFENIILGLEEAKRNAKNMSMRDRLQTQIEEAKAVLNTFGKNS</sequence>
<accession>A0A8X7C7Y1</accession>
<dbReference type="InterPro" id="IPR015943">
    <property type="entry name" value="WD40/YVTN_repeat-like_dom_sf"/>
</dbReference>
<dbReference type="Gene3D" id="2.130.10.10">
    <property type="entry name" value="YVTN repeat-like/Quinoprotein amine dehydrogenase"/>
    <property type="match status" value="1"/>
</dbReference>
<organism evidence="1 2">
    <name type="scientific">Trichonephila inaurata madagascariensis</name>
    <dbReference type="NCBI Taxonomy" id="2747483"/>
    <lineage>
        <taxon>Eukaryota</taxon>
        <taxon>Metazoa</taxon>
        <taxon>Ecdysozoa</taxon>
        <taxon>Arthropoda</taxon>
        <taxon>Chelicerata</taxon>
        <taxon>Arachnida</taxon>
        <taxon>Araneae</taxon>
        <taxon>Araneomorphae</taxon>
        <taxon>Entelegynae</taxon>
        <taxon>Araneoidea</taxon>
        <taxon>Nephilidae</taxon>
        <taxon>Trichonephila</taxon>
        <taxon>Trichonephila inaurata</taxon>
    </lineage>
</organism>
<dbReference type="OrthoDB" id="200924at2759"/>
<dbReference type="GO" id="GO:0030968">
    <property type="term" value="P:endoplasmic reticulum unfolded protein response"/>
    <property type="evidence" value="ECO:0007669"/>
    <property type="project" value="TreeGrafter"/>
</dbReference>
<dbReference type="SMART" id="SM00320">
    <property type="entry name" value="WD40"/>
    <property type="match status" value="1"/>
</dbReference>
<dbReference type="InterPro" id="IPR001680">
    <property type="entry name" value="WD40_rpt"/>
</dbReference>
<dbReference type="AlphaFoldDB" id="A0A8X7C7Y1"/>
<name>A0A8X7C7Y1_9ARAC</name>
<dbReference type="EMBL" id="BMAV01011362">
    <property type="protein sequence ID" value="GFY57153.1"/>
    <property type="molecule type" value="Genomic_DNA"/>
</dbReference>
<evidence type="ECO:0000313" key="2">
    <source>
        <dbReference type="Proteomes" id="UP000886998"/>
    </source>
</evidence>
<dbReference type="GO" id="GO:0005783">
    <property type="term" value="C:endoplasmic reticulum"/>
    <property type="evidence" value="ECO:0007669"/>
    <property type="project" value="TreeGrafter"/>
</dbReference>